<keyword evidence="1" id="KW-0812">Transmembrane</keyword>
<keyword evidence="4" id="KW-1185">Reference proteome</keyword>
<dbReference type="OrthoDB" id="1154186at2"/>
<dbReference type="EMBL" id="WQLW01000008">
    <property type="protein sequence ID" value="MVO09756.1"/>
    <property type="molecule type" value="Genomic_DNA"/>
</dbReference>
<evidence type="ECO:0000256" key="1">
    <source>
        <dbReference type="SAM" id="Phobius"/>
    </source>
</evidence>
<evidence type="ECO:0000259" key="2">
    <source>
        <dbReference type="Pfam" id="PF04473"/>
    </source>
</evidence>
<dbReference type="InterPro" id="IPR007562">
    <property type="entry name" value="Transglutaminase-like_domain"/>
</dbReference>
<name>A0A6I4ISK3_9FLAO</name>
<feature type="transmembrane region" description="Helical" evidence="1">
    <location>
        <begin position="487"/>
        <end position="506"/>
    </location>
</feature>
<comment type="caution">
    <text evidence="3">The sequence shown here is derived from an EMBL/GenBank/DDBJ whole genome shotgun (WGS) entry which is preliminary data.</text>
</comment>
<evidence type="ECO:0000313" key="3">
    <source>
        <dbReference type="EMBL" id="MVO09756.1"/>
    </source>
</evidence>
<dbReference type="Proteomes" id="UP000431264">
    <property type="component" value="Unassembled WGS sequence"/>
</dbReference>
<protein>
    <recommendedName>
        <fullName evidence="2">Transglutaminase-like domain-containing protein</fullName>
    </recommendedName>
</protein>
<reference evidence="4" key="1">
    <citation type="submission" date="2019-05" db="EMBL/GenBank/DDBJ databases">
        <title>Flavobacterium profundi sp. nov., isolated from a deep-sea seamount.</title>
        <authorList>
            <person name="Zhang D.-C."/>
        </authorList>
    </citation>
    <scope>NUCLEOTIDE SEQUENCE [LARGE SCALE GENOMIC DNA]</scope>
    <source>
        <strain evidence="4">TP390</strain>
    </source>
</reference>
<dbReference type="Gene3D" id="3.10.620.30">
    <property type="match status" value="1"/>
</dbReference>
<feature type="domain" description="Transglutaminase-like" evidence="2">
    <location>
        <begin position="61"/>
        <end position="167"/>
    </location>
</feature>
<dbReference type="AlphaFoldDB" id="A0A6I4ISK3"/>
<dbReference type="Pfam" id="PF04473">
    <property type="entry name" value="DUF553"/>
    <property type="match status" value="1"/>
</dbReference>
<proteinExistence type="predicted"/>
<evidence type="ECO:0000313" key="4">
    <source>
        <dbReference type="Proteomes" id="UP000431264"/>
    </source>
</evidence>
<accession>A0A6I4ISK3</accession>
<keyword evidence="1" id="KW-0472">Membrane</keyword>
<organism evidence="3 4">
    <name type="scientific">Flavobacterium profundi</name>
    <dbReference type="NCBI Taxonomy" id="1774945"/>
    <lineage>
        <taxon>Bacteria</taxon>
        <taxon>Pseudomonadati</taxon>
        <taxon>Bacteroidota</taxon>
        <taxon>Flavobacteriia</taxon>
        <taxon>Flavobacteriales</taxon>
        <taxon>Flavobacteriaceae</taxon>
        <taxon>Flavobacterium</taxon>
    </lineage>
</organism>
<sequence>MDIISRVNRKLHRNIMPGYQYEKLIPRFQNNVHHFDNENDNHNTYDTLQFMQQWTVQYYKQLEKVAPLLKGETIQETVSNIYKWLYSHFQYNIDTNVQKLFAPSSAWYYRKKGIDCKSYSVLASCLLLNLDIPHSFRKVKLRGSNHWSHVYVIVPTNLGYYVIDATTHDNKEVNYNEKYDLSMSGLTHIGLASPLDENQKQMYFENPYDYQMLACSCGEQNPINYLAANEDGSDINFDWVSKLFKDLNLSKLFNSIKCWGGTAFDANRLQALIPEITKYFISIIAKYNKAIEEKRFEDVHKIYVEYWLKRNALVLTYITKYREGWNPCSDASFEFLLSFFDNKIWKVLGLAFEKHIVTYFEIGPDRTPYNFTHFANSKDYFDGVYLWGTNLGVNIVASEHSYSVNNKPKTEQIPAFILTPEIESALNSDVASSSINLASVMQTILTTAPVIFSVLGQGDSTTGNTNDTNGDTNYSNLPPKNQQVTKAGFGTVAGVVMVLAAGAYMFKGDDKNKTVADV</sequence>
<dbReference type="RefSeq" id="WP_140998135.1">
    <property type="nucleotide sequence ID" value="NZ_VDCZ01000008.1"/>
</dbReference>
<gene>
    <name evidence="3" type="ORF">GOQ30_11360</name>
</gene>
<keyword evidence="1" id="KW-1133">Transmembrane helix</keyword>